<feature type="repeat" description="ANK" evidence="3">
    <location>
        <begin position="57"/>
        <end position="89"/>
    </location>
</feature>
<evidence type="ECO:0000313" key="4">
    <source>
        <dbReference type="EMBL" id="KAK0653466.1"/>
    </source>
</evidence>
<reference evidence="4" key="1">
    <citation type="submission" date="2023-06" db="EMBL/GenBank/DDBJ databases">
        <title>Multi-omics analyses reveal the molecular pathogenesis toolkit of Lasiodiplodia hormozganensis, a cross-kingdom pathogen.</title>
        <authorList>
            <person name="Felix C."/>
            <person name="Meneses R."/>
            <person name="Goncalves M.F.M."/>
            <person name="Tilleman L."/>
            <person name="Duarte A.S."/>
            <person name="Jorrin-Novo J.V."/>
            <person name="Van De Peer Y."/>
            <person name="Deforce D."/>
            <person name="Van Nieuwerburgh F."/>
            <person name="Esteves A.C."/>
            <person name="Alves A."/>
        </authorList>
    </citation>
    <scope>NUCLEOTIDE SEQUENCE</scope>
    <source>
        <strain evidence="4">CBS 339.90</strain>
    </source>
</reference>
<dbReference type="Pfam" id="PF12796">
    <property type="entry name" value="Ank_2"/>
    <property type="match status" value="1"/>
</dbReference>
<dbReference type="PROSITE" id="PS50088">
    <property type="entry name" value="ANK_REPEAT"/>
    <property type="match status" value="2"/>
</dbReference>
<evidence type="ECO:0000313" key="5">
    <source>
        <dbReference type="Proteomes" id="UP001175001"/>
    </source>
</evidence>
<dbReference type="SMART" id="SM00248">
    <property type="entry name" value="ANK"/>
    <property type="match status" value="2"/>
</dbReference>
<dbReference type="SUPFAM" id="SSF48403">
    <property type="entry name" value="Ankyrin repeat"/>
    <property type="match status" value="1"/>
</dbReference>
<dbReference type="EMBL" id="JAUJDW010000027">
    <property type="protein sequence ID" value="KAK0653466.1"/>
    <property type="molecule type" value="Genomic_DNA"/>
</dbReference>
<dbReference type="InterPro" id="IPR002110">
    <property type="entry name" value="Ankyrin_rpt"/>
</dbReference>
<dbReference type="Proteomes" id="UP001175001">
    <property type="component" value="Unassembled WGS sequence"/>
</dbReference>
<feature type="repeat" description="ANK" evidence="3">
    <location>
        <begin position="22"/>
        <end position="54"/>
    </location>
</feature>
<protein>
    <submittedName>
        <fullName evidence="4">Ankyrin repeat and KH domain-containing protein 1</fullName>
    </submittedName>
</protein>
<accession>A0AA40CW08</accession>
<dbReference type="PROSITE" id="PS50297">
    <property type="entry name" value="ANK_REP_REGION"/>
    <property type="match status" value="2"/>
</dbReference>
<evidence type="ECO:0000256" key="1">
    <source>
        <dbReference type="ARBA" id="ARBA00022737"/>
    </source>
</evidence>
<evidence type="ECO:0000256" key="3">
    <source>
        <dbReference type="PROSITE-ProRule" id="PRU00023"/>
    </source>
</evidence>
<keyword evidence="5" id="KW-1185">Reference proteome</keyword>
<name>A0AA40CW08_9PEZI</name>
<keyword evidence="2 3" id="KW-0040">ANK repeat</keyword>
<comment type="caution">
    <text evidence="4">The sequence shown here is derived from an EMBL/GenBank/DDBJ whole genome shotgun (WGS) entry which is preliminary data.</text>
</comment>
<proteinExistence type="predicted"/>
<dbReference type="AlphaFoldDB" id="A0AA40CW08"/>
<organism evidence="4 5">
    <name type="scientific">Lasiodiplodia hormozganensis</name>
    <dbReference type="NCBI Taxonomy" id="869390"/>
    <lineage>
        <taxon>Eukaryota</taxon>
        <taxon>Fungi</taxon>
        <taxon>Dikarya</taxon>
        <taxon>Ascomycota</taxon>
        <taxon>Pezizomycotina</taxon>
        <taxon>Dothideomycetes</taxon>
        <taxon>Dothideomycetes incertae sedis</taxon>
        <taxon>Botryosphaeriales</taxon>
        <taxon>Botryosphaeriaceae</taxon>
        <taxon>Lasiodiplodia</taxon>
    </lineage>
</organism>
<dbReference type="PANTHER" id="PTHR24171">
    <property type="entry name" value="ANKYRIN REPEAT DOMAIN-CONTAINING PROTEIN 39-RELATED"/>
    <property type="match status" value="1"/>
</dbReference>
<gene>
    <name evidence="4" type="primary">ANKHD1_0</name>
    <name evidence="4" type="ORF">DIS24_g5940</name>
</gene>
<keyword evidence="1" id="KW-0677">Repeat</keyword>
<evidence type="ECO:0000256" key="2">
    <source>
        <dbReference type="ARBA" id="ARBA00023043"/>
    </source>
</evidence>
<sequence>MEMVKLLLEHGAEVNAPPARDGGGTALQLAAIRGYIGIAWELMTKGANVDAKTSAVNGRTALEGASEHGRLDMVAVLLKAGAAENGKDHKQLKRAIEFARENGNFHICEFIEDVAGQALVEESELVDWDGQAAIMTET</sequence>
<dbReference type="InterPro" id="IPR036770">
    <property type="entry name" value="Ankyrin_rpt-contain_sf"/>
</dbReference>
<dbReference type="Gene3D" id="1.25.40.20">
    <property type="entry name" value="Ankyrin repeat-containing domain"/>
    <property type="match status" value="1"/>
</dbReference>